<keyword evidence="3" id="KW-1185">Reference proteome</keyword>
<accession>W7YIQ2</accession>
<dbReference type="Proteomes" id="UP000019364">
    <property type="component" value="Unassembled WGS sequence"/>
</dbReference>
<comment type="caution">
    <text evidence="2">The sequence shown here is derived from an EMBL/GenBank/DDBJ whole genome shotgun (WGS) entry which is preliminary data.</text>
</comment>
<feature type="compositionally biased region" description="Gly residues" evidence="1">
    <location>
        <begin position="321"/>
        <end position="353"/>
    </location>
</feature>
<evidence type="ECO:0000256" key="1">
    <source>
        <dbReference type="SAM" id="MobiDB-lite"/>
    </source>
</evidence>
<dbReference type="RefSeq" id="WP_052020204.1">
    <property type="nucleotide sequence ID" value="NZ_BAVZ01000006.1"/>
</dbReference>
<gene>
    <name evidence="2" type="ORF">JCM16418_2406</name>
</gene>
<dbReference type="Pfam" id="PF14262">
    <property type="entry name" value="Cthe_2159"/>
    <property type="match status" value="1"/>
</dbReference>
<feature type="compositionally biased region" description="Gly residues" evidence="1">
    <location>
        <begin position="62"/>
        <end position="76"/>
    </location>
</feature>
<feature type="region of interest" description="Disordered" evidence="1">
    <location>
        <begin position="48"/>
        <end position="146"/>
    </location>
</feature>
<dbReference type="eggNOG" id="ENOG502Z8AD">
    <property type="taxonomic scope" value="Bacteria"/>
</dbReference>
<dbReference type="STRING" id="1236976.JCM16418_2406"/>
<feature type="compositionally biased region" description="Polar residues" evidence="1">
    <location>
        <begin position="80"/>
        <end position="109"/>
    </location>
</feature>
<name>W7YIQ2_9BACL</name>
<dbReference type="InterPro" id="IPR025584">
    <property type="entry name" value="Cthe_2159"/>
</dbReference>
<dbReference type="AlphaFoldDB" id="W7YIQ2"/>
<feature type="region of interest" description="Disordered" evidence="1">
    <location>
        <begin position="319"/>
        <end position="381"/>
    </location>
</feature>
<protein>
    <recommendedName>
        <fullName evidence="4">Carbohydrate-binding domain-containing protein</fullName>
    </recommendedName>
</protein>
<evidence type="ECO:0008006" key="4">
    <source>
        <dbReference type="Google" id="ProtNLM"/>
    </source>
</evidence>
<feature type="compositionally biased region" description="Polar residues" evidence="1">
    <location>
        <begin position="117"/>
        <end position="127"/>
    </location>
</feature>
<dbReference type="EMBL" id="BAVZ01000006">
    <property type="protein sequence ID" value="GAF08337.1"/>
    <property type="molecule type" value="Genomic_DNA"/>
</dbReference>
<organism evidence="2 3">
    <name type="scientific">Paenibacillus pini JCM 16418</name>
    <dbReference type="NCBI Taxonomy" id="1236976"/>
    <lineage>
        <taxon>Bacteria</taxon>
        <taxon>Bacillati</taxon>
        <taxon>Bacillota</taxon>
        <taxon>Bacilli</taxon>
        <taxon>Bacillales</taxon>
        <taxon>Paenibacillaceae</taxon>
        <taxon>Paenibacillus</taxon>
    </lineage>
</organism>
<proteinExistence type="predicted"/>
<sequence>MATGDDGIHADTSIAISNGIINITKSYEGIESADIAISGGEIHVVSSDDGLNASDGTSNTPGAGGPGQFGGQGQPGSQGKTGDQTQTGNQIKTGDQVKTSDQTQTGDSKTQSEGDKSQATNQAQPQGDGQAPTGGPGMSGGQGSSSNAKLAISGGYITVDAAGDGLDSNGSIAMSGGTVLVNGPTMDGNGSLDYDGTFEQSGGLLVAAGSSGMAQAPSETSAQRAVLMKFPSKLEAGTLVSLVDSAGKSIVNFTPAKSIQSIVVSTPELKAGETYTIYTGGTSAGTPKDGLYESGKLEGGTKIVSFKLGDTVTYVNESGVTTGGGGFGGGRGPGGPGEGRGKGGPTGNGGSGSQSGTTNQDGQNAGVGNANAKNTEKDTSN</sequence>
<reference evidence="2 3" key="1">
    <citation type="journal article" date="2014" name="Genome Announc.">
        <title>Draft Genome Sequence of Paenibacillus pini JCM 16418T, Isolated from the Rhizosphere of Pine Tree.</title>
        <authorList>
            <person name="Yuki M."/>
            <person name="Oshima K."/>
            <person name="Suda W."/>
            <person name="Oshida Y."/>
            <person name="Kitamura K."/>
            <person name="Iida Y."/>
            <person name="Hattori M."/>
            <person name="Ohkuma M."/>
        </authorList>
    </citation>
    <scope>NUCLEOTIDE SEQUENCE [LARGE SCALE GENOMIC DNA]</scope>
    <source>
        <strain evidence="2 3">JCM 16418</strain>
    </source>
</reference>
<feature type="compositionally biased region" description="Gly residues" evidence="1">
    <location>
        <begin position="132"/>
        <end position="143"/>
    </location>
</feature>
<evidence type="ECO:0000313" key="2">
    <source>
        <dbReference type="EMBL" id="GAF08337.1"/>
    </source>
</evidence>
<evidence type="ECO:0000313" key="3">
    <source>
        <dbReference type="Proteomes" id="UP000019364"/>
    </source>
</evidence>